<name>A0A1B7XAI0_9BACT</name>
<dbReference type="EMBL" id="JXMS01000025">
    <property type="protein sequence ID" value="OBQ46399.1"/>
    <property type="molecule type" value="Genomic_DNA"/>
</dbReference>
<evidence type="ECO:0000313" key="1">
    <source>
        <dbReference type="EMBL" id="OBQ46399.1"/>
    </source>
</evidence>
<dbReference type="GO" id="GO:0000271">
    <property type="term" value="P:polysaccharide biosynthetic process"/>
    <property type="evidence" value="ECO:0007669"/>
    <property type="project" value="InterPro"/>
</dbReference>
<dbReference type="PATRIC" id="fig|1560234.3.peg.1667"/>
<dbReference type="Proteomes" id="UP000091979">
    <property type="component" value="Unassembled WGS sequence"/>
</dbReference>
<proteinExistence type="predicted"/>
<sequence>MACKKAVLYGFDGIETVISALQGAGCFSVGAWVKHESKNATVDVNALLFSEEYTITYPIPLALYEKIFNKHFGEFSAHAGRLNVYTGQHLRYDQIQLMFRRVARACYDVLVKSKAELVVSSGIVHECVDTLLFALAHEMDIHTVSCTPFFYVSPPCFFITENGQSHYVISVPGENKDLDLSQFGFSPKALKGHASTLNKKIVKRILNAKNPHIVHNVYRHLSWVRKAKENVTDVSALSKDKRFVYFPLHYQPEASTCRMADAAFELQLVAIQEVSQKLPPNYLLLLKENPLQTFYYRTNDFYDAIHKLKNVRIVSNETPSHELLEKSDFAVTITGTVGWEALRAGKPVVFFGNPQYQHLSGAFRFTDTLNLQDVASHVVDQDVLQEEANSLYASAYSGDLTRSKPLTEDDIEVLINSLRKHIKNRFCSE</sequence>
<dbReference type="SUPFAM" id="SSF53756">
    <property type="entry name" value="UDP-Glycosyltransferase/glycogen phosphorylase"/>
    <property type="match status" value="1"/>
</dbReference>
<dbReference type="STRING" id="1560234.SP90_12790"/>
<dbReference type="AlphaFoldDB" id="A0A1B7XAI0"/>
<gene>
    <name evidence="1" type="ORF">SP90_12790</name>
</gene>
<organism evidence="1 2">
    <name type="scientific">Halodesulfovibrio spirochaetisodalis</name>
    <dbReference type="NCBI Taxonomy" id="1560234"/>
    <lineage>
        <taxon>Bacteria</taxon>
        <taxon>Pseudomonadati</taxon>
        <taxon>Thermodesulfobacteriota</taxon>
        <taxon>Desulfovibrionia</taxon>
        <taxon>Desulfovibrionales</taxon>
        <taxon>Desulfovibrionaceae</taxon>
        <taxon>Halodesulfovibrio</taxon>
    </lineage>
</organism>
<keyword evidence="2" id="KW-1185">Reference proteome</keyword>
<dbReference type="OrthoDB" id="5449359at2"/>
<dbReference type="RefSeq" id="WP_066856908.1">
    <property type="nucleotide sequence ID" value="NZ_JXMS01000025.1"/>
</dbReference>
<dbReference type="Gene3D" id="3.40.50.12580">
    <property type="match status" value="1"/>
</dbReference>
<evidence type="ECO:0008006" key="3">
    <source>
        <dbReference type="Google" id="ProtNLM"/>
    </source>
</evidence>
<dbReference type="GO" id="GO:0015774">
    <property type="term" value="P:polysaccharide transport"/>
    <property type="evidence" value="ECO:0007669"/>
    <property type="project" value="InterPro"/>
</dbReference>
<reference evidence="1 2" key="1">
    <citation type="submission" date="2015-01" db="EMBL/GenBank/DDBJ databases">
        <title>Desulfovibrio sp. JC271 draft genome sequence.</title>
        <authorList>
            <person name="Shivani Y."/>
            <person name="Subhash Y."/>
            <person name="Sasikala C."/>
            <person name="Ramana C.V."/>
        </authorList>
    </citation>
    <scope>NUCLEOTIDE SEQUENCE [LARGE SCALE GENOMIC DNA]</scope>
    <source>
        <strain evidence="1 2">JC271</strain>
    </source>
</reference>
<accession>A0A1B7XAI0</accession>
<dbReference type="Pfam" id="PF05159">
    <property type="entry name" value="Capsule_synth"/>
    <property type="match status" value="1"/>
</dbReference>
<comment type="caution">
    <text evidence="1">The sequence shown here is derived from an EMBL/GenBank/DDBJ whole genome shotgun (WGS) entry which is preliminary data.</text>
</comment>
<dbReference type="InterPro" id="IPR007833">
    <property type="entry name" value="Capsule_polysaccharide_synth"/>
</dbReference>
<protein>
    <recommendedName>
        <fullName evidence="3">Capsule polysaccharide biosynthesis protein</fullName>
    </recommendedName>
</protein>
<evidence type="ECO:0000313" key="2">
    <source>
        <dbReference type="Proteomes" id="UP000091979"/>
    </source>
</evidence>
<dbReference type="InterPro" id="IPR043148">
    <property type="entry name" value="TagF_C"/>
</dbReference>